<evidence type="ECO:0000313" key="6">
    <source>
        <dbReference type="EMBL" id="NIR74799.1"/>
    </source>
</evidence>
<keyword evidence="1" id="KW-0805">Transcription regulation</keyword>
<dbReference type="Gene3D" id="1.10.10.10">
    <property type="entry name" value="Winged helix-like DNA-binding domain superfamily/Winged helix DNA-binding domain"/>
    <property type="match status" value="1"/>
</dbReference>
<evidence type="ECO:0000313" key="7">
    <source>
        <dbReference type="Proteomes" id="UP000702544"/>
    </source>
</evidence>
<dbReference type="PANTHER" id="PTHR43133">
    <property type="entry name" value="RNA POLYMERASE ECF-TYPE SIGMA FACTO"/>
    <property type="match status" value="1"/>
</dbReference>
<evidence type="ECO:0000256" key="3">
    <source>
        <dbReference type="ARBA" id="ARBA00023125"/>
    </source>
</evidence>
<keyword evidence="2" id="KW-0731">Sigma factor</keyword>
<dbReference type="CDD" id="cd06171">
    <property type="entry name" value="Sigma70_r4"/>
    <property type="match status" value="1"/>
</dbReference>
<reference evidence="6 7" key="1">
    <citation type="submission" date="2020-01" db="EMBL/GenBank/DDBJ databases">
        <title>Genomes assembled from Gulf of Kutch pelagic sediment metagenomes.</title>
        <authorList>
            <person name="Chandrashekar M."/>
            <person name="Mahajan M.S."/>
            <person name="Dave K.J."/>
            <person name="Vatsa P."/>
            <person name="Nathani N.M."/>
        </authorList>
    </citation>
    <scope>NUCLEOTIDE SEQUENCE [LARGE SCALE GENOMIC DNA]</scope>
    <source>
        <strain evidence="6">KS3-K002</strain>
    </source>
</reference>
<name>A0AAE4Z6U1_9BACT</name>
<dbReference type="GO" id="GO:0003677">
    <property type="term" value="F:DNA binding"/>
    <property type="evidence" value="ECO:0007669"/>
    <property type="project" value="UniProtKB-KW"/>
</dbReference>
<dbReference type="GO" id="GO:0016987">
    <property type="term" value="F:sigma factor activity"/>
    <property type="evidence" value="ECO:0007669"/>
    <property type="project" value="UniProtKB-KW"/>
</dbReference>
<dbReference type="AlphaFoldDB" id="A0AAE4Z6U1"/>
<evidence type="ECO:0000256" key="1">
    <source>
        <dbReference type="ARBA" id="ARBA00023015"/>
    </source>
</evidence>
<feature type="non-terminal residue" evidence="6">
    <location>
        <position position="1"/>
    </location>
</feature>
<keyword evidence="4" id="KW-0804">Transcription</keyword>
<protein>
    <submittedName>
        <fullName evidence="6">Sigma-70 family RNA polymerase sigma factor</fullName>
    </submittedName>
</protein>
<dbReference type="PANTHER" id="PTHR43133:SF8">
    <property type="entry name" value="RNA POLYMERASE SIGMA FACTOR HI_1459-RELATED"/>
    <property type="match status" value="1"/>
</dbReference>
<dbReference type="InterPro" id="IPR036388">
    <property type="entry name" value="WH-like_DNA-bd_sf"/>
</dbReference>
<dbReference type="SUPFAM" id="SSF88659">
    <property type="entry name" value="Sigma3 and sigma4 domains of RNA polymerase sigma factors"/>
    <property type="match status" value="1"/>
</dbReference>
<dbReference type="NCBIfam" id="TIGR02937">
    <property type="entry name" value="sigma70-ECF"/>
    <property type="match status" value="1"/>
</dbReference>
<comment type="caution">
    <text evidence="6">The sequence shown here is derived from an EMBL/GenBank/DDBJ whole genome shotgun (WGS) entry which is preliminary data.</text>
</comment>
<evidence type="ECO:0000256" key="4">
    <source>
        <dbReference type="ARBA" id="ARBA00023163"/>
    </source>
</evidence>
<feature type="domain" description="RNA polymerase sigma factor 70 region 4 type 2" evidence="5">
    <location>
        <begin position="9"/>
        <end position="61"/>
    </location>
</feature>
<sequence length="69" mass="8062">PNREADAMQRVRAGLTELNPRQRLILTWFYLEEMSVREIADALSIPVGTVKSRLFHARNALRARLEEER</sequence>
<dbReference type="InterPro" id="IPR013324">
    <property type="entry name" value="RNA_pol_sigma_r3/r4-like"/>
</dbReference>
<dbReference type="GO" id="GO:0006352">
    <property type="term" value="P:DNA-templated transcription initiation"/>
    <property type="evidence" value="ECO:0007669"/>
    <property type="project" value="InterPro"/>
</dbReference>
<gene>
    <name evidence="6" type="ORF">GWO12_06760</name>
</gene>
<accession>A0AAE4Z6U1</accession>
<dbReference type="Pfam" id="PF08281">
    <property type="entry name" value="Sigma70_r4_2"/>
    <property type="match status" value="1"/>
</dbReference>
<dbReference type="InterPro" id="IPR039425">
    <property type="entry name" value="RNA_pol_sigma-70-like"/>
</dbReference>
<proteinExistence type="predicted"/>
<keyword evidence="3" id="KW-0238">DNA-binding</keyword>
<evidence type="ECO:0000259" key="5">
    <source>
        <dbReference type="Pfam" id="PF08281"/>
    </source>
</evidence>
<organism evidence="6 7">
    <name type="scientific">Candidatus Kutchimonas denitrificans</name>
    <dbReference type="NCBI Taxonomy" id="3056748"/>
    <lineage>
        <taxon>Bacteria</taxon>
        <taxon>Pseudomonadati</taxon>
        <taxon>Gemmatimonadota</taxon>
        <taxon>Gemmatimonadia</taxon>
        <taxon>Candidatus Palauibacterales</taxon>
        <taxon>Candidatus Palauibacteraceae</taxon>
        <taxon>Candidatus Kutchimonas</taxon>
    </lineage>
</organism>
<dbReference type="Proteomes" id="UP000702544">
    <property type="component" value="Unassembled WGS sequence"/>
</dbReference>
<evidence type="ECO:0000256" key="2">
    <source>
        <dbReference type="ARBA" id="ARBA00023082"/>
    </source>
</evidence>
<dbReference type="InterPro" id="IPR013249">
    <property type="entry name" value="RNA_pol_sigma70_r4_t2"/>
</dbReference>
<dbReference type="EMBL" id="JAACAK010000049">
    <property type="protein sequence ID" value="NIR74799.1"/>
    <property type="molecule type" value="Genomic_DNA"/>
</dbReference>
<dbReference type="InterPro" id="IPR014284">
    <property type="entry name" value="RNA_pol_sigma-70_dom"/>
</dbReference>